<evidence type="ECO:0000313" key="2">
    <source>
        <dbReference type="EMBL" id="KAL2344334.1"/>
    </source>
</evidence>
<evidence type="ECO:0000256" key="1">
    <source>
        <dbReference type="SAM" id="MobiDB-lite"/>
    </source>
</evidence>
<evidence type="ECO:0000313" key="3">
    <source>
        <dbReference type="Proteomes" id="UP001603857"/>
    </source>
</evidence>
<protein>
    <submittedName>
        <fullName evidence="2">Uncharacterized protein</fullName>
    </submittedName>
</protein>
<sequence>MPRKRKSPKMDGFVMENVLVRECVNINIVHEIKTLYAMTLKKAILNGKAEVLRMTLLEQKASLTDIKSESELKDNRNEYQRGRNSEKVSKIV</sequence>
<reference evidence="2 3" key="1">
    <citation type="submission" date="2024-08" db="EMBL/GenBank/DDBJ databases">
        <title>Insights into the chromosomal genome structure of Flemingia macrophylla.</title>
        <authorList>
            <person name="Ding Y."/>
            <person name="Zhao Y."/>
            <person name="Bi W."/>
            <person name="Wu M."/>
            <person name="Zhao G."/>
            <person name="Gong Y."/>
            <person name="Li W."/>
            <person name="Zhang P."/>
        </authorList>
    </citation>
    <scope>NUCLEOTIDE SEQUENCE [LARGE SCALE GENOMIC DNA]</scope>
    <source>
        <strain evidence="2">DYQJB</strain>
        <tissue evidence="2">Leaf</tissue>
    </source>
</reference>
<keyword evidence="3" id="KW-1185">Reference proteome</keyword>
<feature type="region of interest" description="Disordered" evidence="1">
    <location>
        <begin position="68"/>
        <end position="92"/>
    </location>
</feature>
<dbReference type="EMBL" id="JBGMDY010000002">
    <property type="protein sequence ID" value="KAL2344334.1"/>
    <property type="molecule type" value="Genomic_DNA"/>
</dbReference>
<organism evidence="2 3">
    <name type="scientific">Flemingia macrophylla</name>
    <dbReference type="NCBI Taxonomy" id="520843"/>
    <lineage>
        <taxon>Eukaryota</taxon>
        <taxon>Viridiplantae</taxon>
        <taxon>Streptophyta</taxon>
        <taxon>Embryophyta</taxon>
        <taxon>Tracheophyta</taxon>
        <taxon>Spermatophyta</taxon>
        <taxon>Magnoliopsida</taxon>
        <taxon>eudicotyledons</taxon>
        <taxon>Gunneridae</taxon>
        <taxon>Pentapetalae</taxon>
        <taxon>rosids</taxon>
        <taxon>fabids</taxon>
        <taxon>Fabales</taxon>
        <taxon>Fabaceae</taxon>
        <taxon>Papilionoideae</taxon>
        <taxon>50 kb inversion clade</taxon>
        <taxon>NPAAA clade</taxon>
        <taxon>indigoferoid/millettioid clade</taxon>
        <taxon>Phaseoleae</taxon>
        <taxon>Flemingia</taxon>
    </lineage>
</organism>
<dbReference type="AlphaFoldDB" id="A0ABD1N898"/>
<comment type="caution">
    <text evidence="2">The sequence shown here is derived from an EMBL/GenBank/DDBJ whole genome shotgun (WGS) entry which is preliminary data.</text>
</comment>
<dbReference type="Proteomes" id="UP001603857">
    <property type="component" value="Unassembled WGS sequence"/>
</dbReference>
<proteinExistence type="predicted"/>
<gene>
    <name evidence="2" type="ORF">Fmac_005619</name>
</gene>
<name>A0ABD1N898_9FABA</name>
<accession>A0ABD1N898</accession>